<proteinExistence type="inferred from homology"/>
<dbReference type="GO" id="GO:0004222">
    <property type="term" value="F:metalloendopeptidase activity"/>
    <property type="evidence" value="ECO:0007669"/>
    <property type="project" value="TreeGrafter"/>
</dbReference>
<evidence type="ECO:0000313" key="6">
    <source>
        <dbReference type="EMBL" id="QIS23404.1"/>
    </source>
</evidence>
<dbReference type="Pfam" id="PF01551">
    <property type="entry name" value="Peptidase_M23"/>
    <property type="match status" value="1"/>
</dbReference>
<dbReference type="PANTHER" id="PTHR21666:SF270">
    <property type="entry name" value="MUREIN HYDROLASE ACTIVATOR ENVC"/>
    <property type="match status" value="1"/>
</dbReference>
<dbReference type="InterPro" id="IPR011055">
    <property type="entry name" value="Dup_hybrid_motif"/>
</dbReference>
<keyword evidence="3" id="KW-0326">Glycosidase</keyword>
<feature type="domain" description="M23ase beta-sheet core" evidence="5">
    <location>
        <begin position="26"/>
        <end position="129"/>
    </location>
</feature>
<dbReference type="PANTHER" id="PTHR21666">
    <property type="entry name" value="PEPTIDASE-RELATED"/>
    <property type="match status" value="1"/>
</dbReference>
<organism evidence="6 7">
    <name type="scientific">Nocardia terpenica</name>
    <dbReference type="NCBI Taxonomy" id="455432"/>
    <lineage>
        <taxon>Bacteria</taxon>
        <taxon>Bacillati</taxon>
        <taxon>Actinomycetota</taxon>
        <taxon>Actinomycetes</taxon>
        <taxon>Mycobacteriales</taxon>
        <taxon>Nocardiaceae</taxon>
        <taxon>Nocardia</taxon>
    </lineage>
</organism>
<dbReference type="Pfam" id="PF01183">
    <property type="entry name" value="Glyco_hydro_25"/>
    <property type="match status" value="1"/>
</dbReference>
<dbReference type="SUPFAM" id="SSF51261">
    <property type="entry name" value="Duplicated hybrid motif"/>
    <property type="match status" value="1"/>
</dbReference>
<dbReference type="Proteomes" id="UP000500953">
    <property type="component" value="Chromosome"/>
</dbReference>
<evidence type="ECO:0000313" key="7">
    <source>
        <dbReference type="Proteomes" id="UP000500953"/>
    </source>
</evidence>
<dbReference type="InterPro" id="IPR050570">
    <property type="entry name" value="Cell_wall_metabolism_enzyme"/>
</dbReference>
<reference evidence="6 7" key="1">
    <citation type="journal article" date="2019" name="ACS Chem. Biol.">
        <title>Identification and Mobilization of a Cryptic Antibiotic Biosynthesis Gene Locus from a Human-Pathogenic Nocardia Isolate.</title>
        <authorList>
            <person name="Herisse M."/>
            <person name="Ishida K."/>
            <person name="Porter J.L."/>
            <person name="Howden B."/>
            <person name="Hertweck C."/>
            <person name="Stinear T.P."/>
            <person name="Pidot S.J."/>
        </authorList>
    </citation>
    <scope>NUCLEOTIDE SEQUENCE [LARGE SCALE GENOMIC DNA]</scope>
    <source>
        <strain evidence="6 7">AUSMDU00012715</strain>
    </source>
</reference>
<evidence type="ECO:0000256" key="2">
    <source>
        <dbReference type="ARBA" id="ARBA00022801"/>
    </source>
</evidence>
<dbReference type="InterPro" id="IPR017853">
    <property type="entry name" value="GH"/>
</dbReference>
<evidence type="ECO:0000256" key="1">
    <source>
        <dbReference type="ARBA" id="ARBA00010646"/>
    </source>
</evidence>
<gene>
    <name evidence="6" type="ORF">F6W96_38815</name>
</gene>
<dbReference type="EMBL" id="CP046173">
    <property type="protein sequence ID" value="QIS23404.1"/>
    <property type="molecule type" value="Genomic_DNA"/>
</dbReference>
<protein>
    <submittedName>
        <fullName evidence="6">Peptidoglycan DD-metalloendopeptidase family protein</fullName>
    </submittedName>
</protein>
<dbReference type="CDD" id="cd12797">
    <property type="entry name" value="M23_peptidase"/>
    <property type="match status" value="1"/>
</dbReference>
<dbReference type="GO" id="GO:0003796">
    <property type="term" value="F:lysozyme activity"/>
    <property type="evidence" value="ECO:0007669"/>
    <property type="project" value="InterPro"/>
</dbReference>
<keyword evidence="2" id="KW-0378">Hydrolase</keyword>
<evidence type="ECO:0000259" key="5">
    <source>
        <dbReference type="Pfam" id="PF01551"/>
    </source>
</evidence>
<dbReference type="InterPro" id="IPR016047">
    <property type="entry name" value="M23ase_b-sheet_dom"/>
</dbReference>
<dbReference type="InterPro" id="IPR018077">
    <property type="entry name" value="Glyco_hydro_fam25_subgr"/>
</dbReference>
<dbReference type="InterPro" id="IPR002053">
    <property type="entry name" value="Glyco_hydro_25"/>
</dbReference>
<dbReference type="CDD" id="cd00599">
    <property type="entry name" value="GH25_muramidase"/>
    <property type="match status" value="1"/>
</dbReference>
<dbReference type="SUPFAM" id="SSF51445">
    <property type="entry name" value="(Trans)glycosidases"/>
    <property type="match status" value="1"/>
</dbReference>
<dbReference type="Gene3D" id="2.70.70.10">
    <property type="entry name" value="Glucose Permease (Domain IIA)"/>
    <property type="match status" value="1"/>
</dbReference>
<dbReference type="GO" id="GO:0009253">
    <property type="term" value="P:peptidoglycan catabolic process"/>
    <property type="evidence" value="ECO:0007669"/>
    <property type="project" value="InterPro"/>
</dbReference>
<name>A0A6G9ZD79_9NOCA</name>
<accession>A0A6G9ZD79</accession>
<sequence length="451" mass="47982">MALRYWPLARDTFELSSNFGPRWGTSHMGIDFAAQDGTPVYAAQAGTVQYIGAASGFGQWIVLDHSDEQGSGTTVYGHMWDAFATGLSAGDHVAAGQLIAYVGMNGESTGPHLHFEVHPSVWAAGSQIDPEPWLQGSLYPGEDSSSNPPPASNRSQDTGAAGTTWFGIDIASWQAGLDMGLVAADGISYVIAKATQGTDYQSPEYPAQKQGARANGLLWMAYHYVEPGDAAGQVENFSRVEPDRSVPVMLDHEIGSGDAGDLRAVHDAFVAAGYRVALVYVPRWYWEGHIGSPDLSGLPPLMSSNYPSTDTAPVSALYPGDDHTGWNGYGGGNVAVYQFAETARIAGMTVDANAFKGTQAQLNTLFGTAEEDDMPYTRDDLKAIMFECLETFVGPIGKDVKDLRENALGARDDVDGTPGKECGGGRPLYELLAAVAARTGVPDTKDGKDRP</sequence>
<dbReference type="Gene3D" id="3.20.20.80">
    <property type="entry name" value="Glycosidases"/>
    <property type="match status" value="1"/>
</dbReference>
<dbReference type="SMART" id="SM00641">
    <property type="entry name" value="Glyco_25"/>
    <property type="match status" value="1"/>
</dbReference>
<evidence type="ECO:0000256" key="3">
    <source>
        <dbReference type="ARBA" id="ARBA00023295"/>
    </source>
</evidence>
<dbReference type="GO" id="GO:0016998">
    <property type="term" value="P:cell wall macromolecule catabolic process"/>
    <property type="evidence" value="ECO:0007669"/>
    <property type="project" value="InterPro"/>
</dbReference>
<comment type="similarity">
    <text evidence="1">Belongs to the glycosyl hydrolase 25 family.</text>
</comment>
<dbReference type="AlphaFoldDB" id="A0A6G9ZD79"/>
<dbReference type="PROSITE" id="PS51904">
    <property type="entry name" value="GLYCOSYL_HYDROL_F25_2"/>
    <property type="match status" value="1"/>
</dbReference>
<evidence type="ECO:0000256" key="4">
    <source>
        <dbReference type="SAM" id="MobiDB-lite"/>
    </source>
</evidence>
<feature type="region of interest" description="Disordered" evidence="4">
    <location>
        <begin position="133"/>
        <end position="159"/>
    </location>
</feature>